<evidence type="ECO:0000313" key="1">
    <source>
        <dbReference type="EMBL" id="PPR03252.1"/>
    </source>
</evidence>
<dbReference type="OrthoDB" id="3067340at2759"/>
<dbReference type="Proteomes" id="UP000284706">
    <property type="component" value="Unassembled WGS sequence"/>
</dbReference>
<dbReference type="Gene3D" id="3.30.460.40">
    <property type="match status" value="1"/>
</dbReference>
<protein>
    <submittedName>
        <fullName evidence="1">Uncharacterized protein</fullName>
    </submittedName>
</protein>
<organism evidence="1 2">
    <name type="scientific">Gymnopilus dilepis</name>
    <dbReference type="NCBI Taxonomy" id="231916"/>
    <lineage>
        <taxon>Eukaryota</taxon>
        <taxon>Fungi</taxon>
        <taxon>Dikarya</taxon>
        <taxon>Basidiomycota</taxon>
        <taxon>Agaricomycotina</taxon>
        <taxon>Agaricomycetes</taxon>
        <taxon>Agaricomycetidae</taxon>
        <taxon>Agaricales</taxon>
        <taxon>Agaricineae</taxon>
        <taxon>Hymenogastraceae</taxon>
        <taxon>Gymnopilus</taxon>
    </lineage>
</organism>
<sequence length="276" mass="31049">MPPRPTFIAILSNIEETSTTVRYDFRDKEIQDIGLMTELRIIMLSETACKRFQQLLNMFQLGDAESFKLEMNVTNSIISGSAALFMFHPDAFTPNDIDIYVPQTGANEIQEALRQRGYNEKEGEPTHFIYGQETAIIASRLYKLGVTGTVNLIITHALNPVAAVVQFHSTIVMNIITADGLICLYPVLTLAGRGVITTRSKNTRRCFIKYILRGFSLQSQFPEHNCNLTAYCRDKLRSIEDSDILAISFTARGSRETILSSLAPYEWFIGPIKGSY</sequence>
<accession>A0A409YJR4</accession>
<dbReference type="EMBL" id="NHYE01000760">
    <property type="protein sequence ID" value="PPR03252.1"/>
    <property type="molecule type" value="Genomic_DNA"/>
</dbReference>
<proteinExistence type="predicted"/>
<evidence type="ECO:0000313" key="2">
    <source>
        <dbReference type="Proteomes" id="UP000284706"/>
    </source>
</evidence>
<keyword evidence="2" id="KW-1185">Reference proteome</keyword>
<name>A0A409YJR4_9AGAR</name>
<dbReference type="AlphaFoldDB" id="A0A409YJR4"/>
<reference evidence="1 2" key="1">
    <citation type="journal article" date="2018" name="Evol. Lett.">
        <title>Horizontal gene cluster transfer increased hallucinogenic mushroom diversity.</title>
        <authorList>
            <person name="Reynolds H.T."/>
            <person name="Vijayakumar V."/>
            <person name="Gluck-Thaler E."/>
            <person name="Korotkin H.B."/>
            <person name="Matheny P.B."/>
            <person name="Slot J.C."/>
        </authorList>
    </citation>
    <scope>NUCLEOTIDE SEQUENCE [LARGE SCALE GENOMIC DNA]</scope>
    <source>
        <strain evidence="1 2">SRW20</strain>
    </source>
</reference>
<gene>
    <name evidence="1" type="ORF">CVT26_008081</name>
</gene>
<dbReference type="InParanoid" id="A0A409YJR4"/>
<comment type="caution">
    <text evidence="1">The sequence shown here is derived from an EMBL/GenBank/DDBJ whole genome shotgun (WGS) entry which is preliminary data.</text>
</comment>